<evidence type="ECO:0000256" key="7">
    <source>
        <dbReference type="ARBA" id="ARBA00038093"/>
    </source>
</evidence>
<evidence type="ECO:0000313" key="9">
    <source>
        <dbReference type="EMBL" id="OGY17466.1"/>
    </source>
</evidence>
<comment type="similarity">
    <text evidence="7">Belongs to the PINc/VapC protein family.</text>
</comment>
<reference evidence="9 10" key="1">
    <citation type="journal article" date="2016" name="Nat. Commun.">
        <title>Thousands of microbial genomes shed light on interconnected biogeochemical processes in an aquifer system.</title>
        <authorList>
            <person name="Anantharaman K."/>
            <person name="Brown C.T."/>
            <person name="Hug L.A."/>
            <person name="Sharon I."/>
            <person name="Castelle C.J."/>
            <person name="Probst A.J."/>
            <person name="Thomas B.C."/>
            <person name="Singh A."/>
            <person name="Wilkins M.J."/>
            <person name="Karaoz U."/>
            <person name="Brodie E.L."/>
            <person name="Williams K.H."/>
            <person name="Hubbard S.S."/>
            <person name="Banfield J.F."/>
        </authorList>
    </citation>
    <scope>NUCLEOTIDE SEQUENCE [LARGE SCALE GENOMIC DNA]</scope>
</reference>
<dbReference type="Pfam" id="PF01850">
    <property type="entry name" value="PIN"/>
    <property type="match status" value="1"/>
</dbReference>
<organism evidence="9 10">
    <name type="scientific">Candidatus Chisholmbacteria bacterium RIFCSPHIGHO2_01_FULL_48_12</name>
    <dbReference type="NCBI Taxonomy" id="1797589"/>
    <lineage>
        <taxon>Bacteria</taxon>
        <taxon>Candidatus Chisholmiibacteriota</taxon>
    </lineage>
</organism>
<evidence type="ECO:0000256" key="5">
    <source>
        <dbReference type="ARBA" id="ARBA00022801"/>
    </source>
</evidence>
<dbReference type="GO" id="GO:0046872">
    <property type="term" value="F:metal ion binding"/>
    <property type="evidence" value="ECO:0007669"/>
    <property type="project" value="UniProtKB-KW"/>
</dbReference>
<dbReference type="GO" id="GO:0016787">
    <property type="term" value="F:hydrolase activity"/>
    <property type="evidence" value="ECO:0007669"/>
    <property type="project" value="UniProtKB-KW"/>
</dbReference>
<dbReference type="Proteomes" id="UP000177324">
    <property type="component" value="Unassembled WGS sequence"/>
</dbReference>
<dbReference type="EMBL" id="MHCH01000024">
    <property type="protein sequence ID" value="OGY17466.1"/>
    <property type="molecule type" value="Genomic_DNA"/>
</dbReference>
<evidence type="ECO:0000256" key="1">
    <source>
        <dbReference type="ARBA" id="ARBA00001946"/>
    </source>
</evidence>
<keyword evidence="2" id="KW-1277">Toxin-antitoxin system</keyword>
<dbReference type="STRING" id="1797589.A2784_03595"/>
<dbReference type="SUPFAM" id="SSF88723">
    <property type="entry name" value="PIN domain-like"/>
    <property type="match status" value="1"/>
</dbReference>
<evidence type="ECO:0000256" key="6">
    <source>
        <dbReference type="ARBA" id="ARBA00022842"/>
    </source>
</evidence>
<keyword evidence="4" id="KW-0479">Metal-binding</keyword>
<dbReference type="AlphaFoldDB" id="A0A1G1VPZ1"/>
<evidence type="ECO:0000313" key="10">
    <source>
        <dbReference type="Proteomes" id="UP000177324"/>
    </source>
</evidence>
<keyword evidence="3" id="KW-0540">Nuclease</keyword>
<dbReference type="InterPro" id="IPR029060">
    <property type="entry name" value="PIN-like_dom_sf"/>
</dbReference>
<protein>
    <recommendedName>
        <fullName evidence="8">PIN domain-containing protein</fullName>
    </recommendedName>
</protein>
<comment type="caution">
    <text evidence="9">The sequence shown here is derived from an EMBL/GenBank/DDBJ whole genome shotgun (WGS) entry which is preliminary data.</text>
</comment>
<evidence type="ECO:0000256" key="4">
    <source>
        <dbReference type="ARBA" id="ARBA00022723"/>
    </source>
</evidence>
<evidence type="ECO:0000256" key="2">
    <source>
        <dbReference type="ARBA" id="ARBA00022649"/>
    </source>
</evidence>
<evidence type="ECO:0000259" key="8">
    <source>
        <dbReference type="Pfam" id="PF01850"/>
    </source>
</evidence>
<proteinExistence type="inferred from homology"/>
<keyword evidence="6" id="KW-0460">Magnesium</keyword>
<evidence type="ECO:0000256" key="3">
    <source>
        <dbReference type="ARBA" id="ARBA00022722"/>
    </source>
</evidence>
<comment type="cofactor">
    <cofactor evidence="1">
        <name>Mg(2+)</name>
        <dbReference type="ChEBI" id="CHEBI:18420"/>
    </cofactor>
</comment>
<dbReference type="Gene3D" id="3.40.50.1010">
    <property type="entry name" value="5'-nuclease"/>
    <property type="match status" value="1"/>
</dbReference>
<feature type="domain" description="PIN" evidence="8">
    <location>
        <begin position="4"/>
        <end position="117"/>
    </location>
</feature>
<dbReference type="PANTHER" id="PTHR33653:SF1">
    <property type="entry name" value="RIBONUCLEASE VAPC2"/>
    <property type="match status" value="1"/>
</dbReference>
<dbReference type="InterPro" id="IPR050556">
    <property type="entry name" value="Type_II_TA_system_RNase"/>
</dbReference>
<dbReference type="CDD" id="cd18741">
    <property type="entry name" value="PIN_VapC4-5_FitB-like"/>
    <property type="match status" value="1"/>
</dbReference>
<dbReference type="InterPro" id="IPR002716">
    <property type="entry name" value="PIN_dom"/>
</dbReference>
<keyword evidence="5" id="KW-0378">Hydrolase</keyword>
<gene>
    <name evidence="9" type="ORF">A2784_03595</name>
</gene>
<accession>A0A1G1VPZ1</accession>
<name>A0A1G1VPZ1_9BACT</name>
<sequence length="131" mass="14690">MPLIIDTSVIIDFLRQEEKITTWLYLLSRSKNQLFASIITHTELFAGKSIWEKKSALQELKTIFSGIKLVPINETISQIAGKIRAEYDLDLIDAIIAATALNQNIPLATLNSKHFASITHLKLLTPSSQQN</sequence>
<dbReference type="GO" id="GO:0004518">
    <property type="term" value="F:nuclease activity"/>
    <property type="evidence" value="ECO:0007669"/>
    <property type="project" value="UniProtKB-KW"/>
</dbReference>
<dbReference type="PANTHER" id="PTHR33653">
    <property type="entry name" value="RIBONUCLEASE VAPC2"/>
    <property type="match status" value="1"/>
</dbReference>